<dbReference type="Pfam" id="PF13193">
    <property type="entry name" value="AMP-binding_C"/>
    <property type="match status" value="1"/>
</dbReference>
<sequence length="670" mass="74454">MDLGDLAVPVAGAIAGVSAAAAYIDAKYHISKDIRGIRGAKAAQRAIEKNGPYKSSTPQLSFADNMTAQGKGLSLWYQFEAQVQRLPSTEECIWSRTGCYTWAETYANACRYGQYLHQNGVEPGQLFAMYMMNRPEFMFTHLGSWSIGSAPAWINYNLAGDALVHCLKVSGAKVLVVDEDTDCRARIEAVRERLENDLGIKILVLDDQLKGEISRTEPKRPENELRAGVKPNFPLFLFYTSGTTGHPKACPFPTIRAAGLTGRVGGMGLKVGPNGDRWYVCMPLYHGTGGTTALVCMIAGITLCIGTKFSTSKFWIDVCDSRSTAMVYVGETARYLLNAPPSDLDRKHNVRCMFGNGLRPDVWQRFVDRFGIKLVGEFFNSTEGVMALFNPSSGPFTATSVGHQGLIDRWRFRNTYVPVEVDMVTGDLLRDPKTGFCKRKSYEEGSEILVQMPSEDAFVGYWNNPEATQSRFERNVFQKGDLWYRTGDALRRDADGRWFFMDRLGDTFRWKSENVSTAEVSEALGSFPGIQEANVYGVEVPGHDGRAGCAAIYIDPAHRDSFNFNALLAHAKQKLPKYAVPVFLRVQKAVTTMHNNKQNKVPLRNDGIDLRKLMERADKEAAEKGVEAEYDTMYWHPAGLGVGKGRADGDSYVVYTMEDWDTLKGSAAKL</sequence>
<dbReference type="OMA" id="HHGLIMR"/>
<evidence type="ECO:0000256" key="6">
    <source>
        <dbReference type="ARBA" id="ARBA00022475"/>
    </source>
</evidence>
<evidence type="ECO:0000259" key="20">
    <source>
        <dbReference type="Pfam" id="PF00501"/>
    </source>
</evidence>
<keyword evidence="10" id="KW-0547">Nucleotide-binding</keyword>
<accession>B2W753</accession>
<dbReference type="InterPro" id="IPR042099">
    <property type="entry name" value="ANL_N_sf"/>
</dbReference>
<gene>
    <name evidence="22" type="ORF">PTRG_05641</name>
</gene>
<evidence type="ECO:0000256" key="4">
    <source>
        <dbReference type="ARBA" id="ARBA00006432"/>
    </source>
</evidence>
<dbReference type="PROSITE" id="PS00455">
    <property type="entry name" value="AMP_BINDING"/>
    <property type="match status" value="1"/>
</dbReference>
<dbReference type="AlphaFoldDB" id="B2W753"/>
<keyword evidence="14" id="KW-0472">Membrane</keyword>
<evidence type="ECO:0000313" key="23">
    <source>
        <dbReference type="Proteomes" id="UP000001471"/>
    </source>
</evidence>
<keyword evidence="12" id="KW-1133">Transmembrane helix</keyword>
<evidence type="ECO:0000256" key="9">
    <source>
        <dbReference type="ARBA" id="ARBA00022692"/>
    </source>
</evidence>
<dbReference type="PANTHER" id="PTHR43107:SF6">
    <property type="entry name" value="ACYL-COA SYNTHETASE FAMILY PROTEIN (CEFD1), PUTATIVE (AFU_ORTHOLOGUE AFUA_6G03630)-RELATED"/>
    <property type="match status" value="1"/>
</dbReference>
<feature type="domain" description="AMP-dependent synthetase/ligase" evidence="20">
    <location>
        <begin position="79"/>
        <end position="406"/>
    </location>
</feature>
<keyword evidence="9" id="KW-0812">Transmembrane</keyword>
<keyword evidence="6" id="KW-1003">Cell membrane</keyword>
<dbReference type="GO" id="GO:0009898">
    <property type="term" value="C:cytoplasmic side of plasma membrane"/>
    <property type="evidence" value="ECO:0007669"/>
    <property type="project" value="TreeGrafter"/>
</dbReference>
<dbReference type="FunFam" id="3.30.300.30:FF:000002">
    <property type="entry name" value="Long-chain fatty acid transport protein 1"/>
    <property type="match status" value="1"/>
</dbReference>
<dbReference type="PANTHER" id="PTHR43107">
    <property type="entry name" value="LONG-CHAIN FATTY ACID TRANSPORT PROTEIN"/>
    <property type="match status" value="1"/>
</dbReference>
<evidence type="ECO:0000259" key="21">
    <source>
        <dbReference type="Pfam" id="PF13193"/>
    </source>
</evidence>
<evidence type="ECO:0000313" key="22">
    <source>
        <dbReference type="EMBL" id="EDU48561.1"/>
    </source>
</evidence>
<dbReference type="EMBL" id="DS231619">
    <property type="protein sequence ID" value="EDU48561.1"/>
    <property type="molecule type" value="Genomic_DNA"/>
</dbReference>
<feature type="domain" description="AMP-binding enzyme C-terminal" evidence="21">
    <location>
        <begin position="519"/>
        <end position="590"/>
    </location>
</feature>
<dbReference type="GO" id="GO:0044539">
    <property type="term" value="P:long-chain fatty acid import into cell"/>
    <property type="evidence" value="ECO:0007669"/>
    <property type="project" value="TreeGrafter"/>
</dbReference>
<dbReference type="GO" id="GO:0005778">
    <property type="term" value="C:peroxisomal membrane"/>
    <property type="evidence" value="ECO:0007669"/>
    <property type="project" value="UniProtKB-SubCell"/>
</dbReference>
<dbReference type="InterPro" id="IPR000873">
    <property type="entry name" value="AMP-dep_synth/lig_dom"/>
</dbReference>
<evidence type="ECO:0000256" key="19">
    <source>
        <dbReference type="ARBA" id="ARBA00078285"/>
    </source>
</evidence>
<evidence type="ECO:0000256" key="15">
    <source>
        <dbReference type="ARBA" id="ARBA00023140"/>
    </source>
</evidence>
<dbReference type="SUPFAM" id="SSF56801">
    <property type="entry name" value="Acetyl-CoA synthetase-like"/>
    <property type="match status" value="1"/>
</dbReference>
<dbReference type="InterPro" id="IPR020845">
    <property type="entry name" value="AMP-binding_CS"/>
</dbReference>
<evidence type="ECO:0000256" key="18">
    <source>
        <dbReference type="ARBA" id="ARBA00068795"/>
    </source>
</evidence>
<dbReference type="InterPro" id="IPR045851">
    <property type="entry name" value="AMP-bd_C_sf"/>
</dbReference>
<proteinExistence type="inferred from homology"/>
<dbReference type="STRING" id="426418.B2W753"/>
<dbReference type="HOGENOM" id="CLU_000022_46_3_1"/>
<keyword evidence="13" id="KW-0445">Lipid transport</keyword>
<evidence type="ECO:0000256" key="5">
    <source>
        <dbReference type="ARBA" id="ARBA00022448"/>
    </source>
</evidence>
<name>B2W753_PYRTR</name>
<keyword evidence="8" id="KW-0551">Lipid droplet</keyword>
<evidence type="ECO:0000256" key="1">
    <source>
        <dbReference type="ARBA" id="ARBA00004502"/>
    </source>
</evidence>
<evidence type="ECO:0000256" key="12">
    <source>
        <dbReference type="ARBA" id="ARBA00022989"/>
    </source>
</evidence>
<evidence type="ECO:0000256" key="11">
    <source>
        <dbReference type="ARBA" id="ARBA00022840"/>
    </source>
</evidence>
<evidence type="ECO:0000256" key="3">
    <source>
        <dbReference type="ARBA" id="ARBA00004651"/>
    </source>
</evidence>
<keyword evidence="7" id="KW-0436">Ligase</keyword>
<dbReference type="InParanoid" id="B2W753"/>
<dbReference type="FunFam" id="3.40.50.12780:FF:000019">
    <property type="entry name" value="Long-chain fatty acid transporter"/>
    <property type="match status" value="1"/>
</dbReference>
<evidence type="ECO:0000256" key="13">
    <source>
        <dbReference type="ARBA" id="ARBA00023055"/>
    </source>
</evidence>
<comment type="subcellular location">
    <subcellularLocation>
        <location evidence="3">Cell membrane</location>
        <topology evidence="3">Multi-pass membrane protein</topology>
    </subcellularLocation>
    <subcellularLocation>
        <location evidence="1">Lipid droplet</location>
    </subcellularLocation>
    <subcellularLocation>
        <location evidence="2">Peroxisome membrane</location>
        <topology evidence="2">Multi-pass membrane protein</topology>
    </subcellularLocation>
</comment>
<protein>
    <recommendedName>
        <fullName evidence="18">Very long-chain fatty acid transport protein</fullName>
    </recommendedName>
    <alternativeName>
        <fullName evidence="19">Very-long-chain acyl-CoA synthetase</fullName>
    </alternativeName>
</protein>
<keyword evidence="15" id="KW-0576">Peroxisome</keyword>
<comment type="function">
    <text evidence="17">Acyl-CoA synthetase required for both the import of long chain fatty acids (LCFAs) (C14-C18) and the activation very long chain fatty acids (VLCFAs) (C20-C26) by esterification of the fatty acids into metabolically active CoA-thioesters for subsequent degradation or incorporation into phospholipids. The transport and fatty acyl-CoA synthetase activities are genetically separable and are thus independent activities. Esterifies VLCFAs in the peroxisome matrix. The VLCFAs are actively transported into peroxisomes by a PXA1-PXA2 heterodimeric transporter in the peroxisomal membrane.</text>
</comment>
<dbReference type="eggNOG" id="KOG1179">
    <property type="taxonomic scope" value="Eukaryota"/>
</dbReference>
<comment type="similarity">
    <text evidence="4">Belongs to the ATP-dependent AMP-binding enzyme family.</text>
</comment>
<evidence type="ECO:0000256" key="16">
    <source>
        <dbReference type="ARBA" id="ARBA00051585"/>
    </source>
</evidence>
<dbReference type="Gene3D" id="3.40.50.12780">
    <property type="entry name" value="N-terminal domain of ligase-like"/>
    <property type="match status" value="1"/>
</dbReference>
<dbReference type="GO" id="GO:0005811">
    <property type="term" value="C:lipid droplet"/>
    <property type="evidence" value="ECO:0007669"/>
    <property type="project" value="UniProtKB-SubCell"/>
</dbReference>
<keyword evidence="11" id="KW-0067">ATP-binding</keyword>
<dbReference type="InterPro" id="IPR025110">
    <property type="entry name" value="AMP-bd_C"/>
</dbReference>
<keyword evidence="5" id="KW-0813">Transport</keyword>
<evidence type="ECO:0000256" key="14">
    <source>
        <dbReference type="ARBA" id="ARBA00023136"/>
    </source>
</evidence>
<dbReference type="OrthoDB" id="196650at2759"/>
<evidence type="ECO:0000256" key="7">
    <source>
        <dbReference type="ARBA" id="ARBA00022598"/>
    </source>
</evidence>
<evidence type="ECO:0000256" key="17">
    <source>
        <dbReference type="ARBA" id="ARBA00060276"/>
    </source>
</evidence>
<dbReference type="Gene3D" id="3.30.300.30">
    <property type="match status" value="1"/>
</dbReference>
<evidence type="ECO:0000256" key="2">
    <source>
        <dbReference type="ARBA" id="ARBA00004585"/>
    </source>
</evidence>
<dbReference type="Proteomes" id="UP000001471">
    <property type="component" value="Unassembled WGS sequence"/>
</dbReference>
<comment type="catalytic activity">
    <reaction evidence="16">
        <text>a very long-chain fatty acid + ATP + CoA = a very long-chain fatty acyl-CoA + AMP + diphosphate</text>
        <dbReference type="Rhea" id="RHEA:54536"/>
        <dbReference type="ChEBI" id="CHEBI:30616"/>
        <dbReference type="ChEBI" id="CHEBI:33019"/>
        <dbReference type="ChEBI" id="CHEBI:57287"/>
        <dbReference type="ChEBI" id="CHEBI:58950"/>
        <dbReference type="ChEBI" id="CHEBI:138261"/>
        <dbReference type="ChEBI" id="CHEBI:456215"/>
    </reaction>
</comment>
<reference evidence="23" key="1">
    <citation type="journal article" date="2013" name="G3 (Bethesda)">
        <title>Comparative genomics of a plant-pathogenic fungus, Pyrenophora tritici-repentis, reveals transduplication and the impact of repeat elements on pathogenicity and population divergence.</title>
        <authorList>
            <person name="Manning V.A."/>
            <person name="Pandelova I."/>
            <person name="Dhillon B."/>
            <person name="Wilhelm L.J."/>
            <person name="Goodwin S.B."/>
            <person name="Berlin A.M."/>
            <person name="Figueroa M."/>
            <person name="Freitag M."/>
            <person name="Hane J.K."/>
            <person name="Henrissat B."/>
            <person name="Holman W.H."/>
            <person name="Kodira C.D."/>
            <person name="Martin J."/>
            <person name="Oliver R.P."/>
            <person name="Robbertse B."/>
            <person name="Schackwitz W."/>
            <person name="Schwartz D.C."/>
            <person name="Spatafora J.W."/>
            <person name="Turgeon B.G."/>
            <person name="Yandava C."/>
            <person name="Young S."/>
            <person name="Zhou S."/>
            <person name="Zeng Q."/>
            <person name="Grigoriev I.V."/>
            <person name="Ma L.-J."/>
            <person name="Ciuffetti L.M."/>
        </authorList>
    </citation>
    <scope>NUCLEOTIDE SEQUENCE [LARGE SCALE GENOMIC DNA]</scope>
    <source>
        <strain evidence="23">Pt-1C-BFP</strain>
    </source>
</reference>
<evidence type="ECO:0000256" key="10">
    <source>
        <dbReference type="ARBA" id="ARBA00022741"/>
    </source>
</evidence>
<evidence type="ECO:0000256" key="8">
    <source>
        <dbReference type="ARBA" id="ARBA00022677"/>
    </source>
</evidence>
<dbReference type="GO" id="GO:0005324">
    <property type="term" value="F:long-chain fatty acid transmembrane transporter activity"/>
    <property type="evidence" value="ECO:0007669"/>
    <property type="project" value="TreeGrafter"/>
</dbReference>
<dbReference type="GO" id="GO:0004467">
    <property type="term" value="F:long-chain fatty acid-CoA ligase activity"/>
    <property type="evidence" value="ECO:0007669"/>
    <property type="project" value="TreeGrafter"/>
</dbReference>
<dbReference type="Pfam" id="PF00501">
    <property type="entry name" value="AMP-binding"/>
    <property type="match status" value="1"/>
</dbReference>
<organism evidence="22 23">
    <name type="scientific">Pyrenophora tritici-repentis (strain Pt-1C-BFP)</name>
    <name type="common">Wheat tan spot fungus</name>
    <name type="synonym">Drechslera tritici-repentis</name>
    <dbReference type="NCBI Taxonomy" id="426418"/>
    <lineage>
        <taxon>Eukaryota</taxon>
        <taxon>Fungi</taxon>
        <taxon>Dikarya</taxon>
        <taxon>Ascomycota</taxon>
        <taxon>Pezizomycotina</taxon>
        <taxon>Dothideomycetes</taxon>
        <taxon>Pleosporomycetidae</taxon>
        <taxon>Pleosporales</taxon>
        <taxon>Pleosporineae</taxon>
        <taxon>Pleosporaceae</taxon>
        <taxon>Pyrenophora</taxon>
    </lineage>
</organism>
<dbReference type="GO" id="GO:0005524">
    <property type="term" value="F:ATP binding"/>
    <property type="evidence" value="ECO:0007669"/>
    <property type="project" value="UniProtKB-KW"/>
</dbReference>